<feature type="domain" description="Polymerase/histidinol phosphatase N-terminal" evidence="1">
    <location>
        <begin position="4"/>
        <end position="69"/>
    </location>
</feature>
<dbReference type="SMART" id="SM00481">
    <property type="entry name" value="POLIIIAc"/>
    <property type="match status" value="1"/>
</dbReference>
<dbReference type="InterPro" id="IPR016195">
    <property type="entry name" value="Pol/histidinol_Pase-like"/>
</dbReference>
<dbReference type="STRING" id="642492.Clole_2566"/>
<dbReference type="RefSeq" id="WP_013657562.1">
    <property type="nucleotide sequence ID" value="NC_015275.1"/>
</dbReference>
<dbReference type="AlphaFoldDB" id="F2JHN0"/>
<dbReference type="Gene3D" id="3.20.20.140">
    <property type="entry name" value="Metal-dependent hydrolases"/>
    <property type="match status" value="1"/>
</dbReference>
<reference evidence="2 3" key="1">
    <citation type="journal article" date="2011" name="J. Bacteriol.">
        <title>Complete genome sequence of the cellulose-degrading bacterium Cellulosilyticum lentocellum.</title>
        <authorList>
            <consortium name="US DOE Joint Genome Institute"/>
            <person name="Miller D.A."/>
            <person name="Suen G."/>
            <person name="Bruce D."/>
            <person name="Copeland A."/>
            <person name="Cheng J.F."/>
            <person name="Detter C."/>
            <person name="Goodwin L.A."/>
            <person name="Han C.S."/>
            <person name="Hauser L.J."/>
            <person name="Land M.L."/>
            <person name="Lapidus A."/>
            <person name="Lucas S."/>
            <person name="Meincke L."/>
            <person name="Pitluck S."/>
            <person name="Tapia R."/>
            <person name="Teshima H."/>
            <person name="Woyke T."/>
            <person name="Fox B.G."/>
            <person name="Angert E.R."/>
            <person name="Currie C.R."/>
        </authorList>
    </citation>
    <scope>NUCLEOTIDE SEQUENCE [LARGE SCALE GENOMIC DNA]</scope>
    <source>
        <strain evidence="3">ATCC 49066 / DSM 5427 / NCIMB 11756 / RHM5</strain>
    </source>
</reference>
<evidence type="ECO:0000313" key="3">
    <source>
        <dbReference type="Proteomes" id="UP000008467"/>
    </source>
</evidence>
<dbReference type="Gene3D" id="1.10.150.650">
    <property type="match status" value="1"/>
</dbReference>
<sequence>MKLIDLHVHSTASDGTLSPQEIALYAKAKGLSAIALTDHDTVAGVNECMKKGLEIGVIVIPGIECSADYYGKELHILGYYIDPDSSVLQNKLKELIDGRSKRNLKMLDKLTELGCPLTLEDLEVDCVPDTVFTRAHIANALLRKGYITERKEAFSKYIGSNCPAYIPREKFTVKACIDMIHEAGGLAVLAHPMLYGYSRADVTNLLRGLALEGLDGVECVYSTHSSDDVAHLLQVCLQLKLFPTGGSDFHGDNKPQIDLGSGYGHLKVPFDILEAMRKCLGMSY</sequence>
<accession>F2JHN0</accession>
<dbReference type="InterPro" id="IPR052018">
    <property type="entry name" value="PHP_domain"/>
</dbReference>
<dbReference type="GO" id="GO:0035312">
    <property type="term" value="F:5'-3' DNA exonuclease activity"/>
    <property type="evidence" value="ECO:0007669"/>
    <property type="project" value="TreeGrafter"/>
</dbReference>
<proteinExistence type="predicted"/>
<dbReference type="PANTHER" id="PTHR42924">
    <property type="entry name" value="EXONUCLEASE"/>
    <property type="match status" value="1"/>
</dbReference>
<dbReference type="InterPro" id="IPR004013">
    <property type="entry name" value="PHP_dom"/>
</dbReference>
<dbReference type="SUPFAM" id="SSF89550">
    <property type="entry name" value="PHP domain-like"/>
    <property type="match status" value="1"/>
</dbReference>
<evidence type="ECO:0000313" key="2">
    <source>
        <dbReference type="EMBL" id="ADZ84269.1"/>
    </source>
</evidence>
<dbReference type="EMBL" id="CP002582">
    <property type="protein sequence ID" value="ADZ84269.1"/>
    <property type="molecule type" value="Genomic_DNA"/>
</dbReference>
<dbReference type="InterPro" id="IPR003141">
    <property type="entry name" value="Pol/His_phosphatase_N"/>
</dbReference>
<name>F2JHN0_CELLD</name>
<protein>
    <submittedName>
        <fullName evidence="2">PHP domain protein</fullName>
    </submittedName>
</protein>
<dbReference type="Proteomes" id="UP000008467">
    <property type="component" value="Chromosome"/>
</dbReference>
<dbReference type="PANTHER" id="PTHR42924:SF3">
    <property type="entry name" value="POLYMERASE_HISTIDINOL PHOSPHATASE N-TERMINAL DOMAIN-CONTAINING PROTEIN"/>
    <property type="match status" value="1"/>
</dbReference>
<dbReference type="HOGENOM" id="CLU_067347_1_0_9"/>
<dbReference type="GO" id="GO:0004534">
    <property type="term" value="F:5'-3' RNA exonuclease activity"/>
    <property type="evidence" value="ECO:0007669"/>
    <property type="project" value="TreeGrafter"/>
</dbReference>
<organism evidence="2 3">
    <name type="scientific">Cellulosilyticum lentocellum (strain ATCC 49066 / DSM 5427 / NCIMB 11756 / RHM5)</name>
    <name type="common">Clostridium lentocellum</name>
    <dbReference type="NCBI Taxonomy" id="642492"/>
    <lineage>
        <taxon>Bacteria</taxon>
        <taxon>Bacillati</taxon>
        <taxon>Bacillota</taxon>
        <taxon>Clostridia</taxon>
        <taxon>Lachnospirales</taxon>
        <taxon>Cellulosilyticaceae</taxon>
        <taxon>Cellulosilyticum</taxon>
    </lineage>
</organism>
<dbReference type="Pfam" id="PF02811">
    <property type="entry name" value="PHP"/>
    <property type="match status" value="1"/>
</dbReference>
<dbReference type="eggNOG" id="COG0613">
    <property type="taxonomic scope" value="Bacteria"/>
</dbReference>
<gene>
    <name evidence="2" type="ordered locus">Clole_2566</name>
</gene>
<dbReference type="CDD" id="cd07438">
    <property type="entry name" value="PHP_HisPPase_AMP"/>
    <property type="match status" value="1"/>
</dbReference>
<keyword evidence="3" id="KW-1185">Reference proteome</keyword>
<evidence type="ECO:0000259" key="1">
    <source>
        <dbReference type="SMART" id="SM00481"/>
    </source>
</evidence>
<dbReference type="KEGG" id="cle:Clole_2566"/>